<name>A0A381P9L8_9ZZZZ</name>
<proteinExistence type="predicted"/>
<evidence type="ECO:0008006" key="2">
    <source>
        <dbReference type="Google" id="ProtNLM"/>
    </source>
</evidence>
<reference evidence="1" key="1">
    <citation type="submission" date="2018-05" db="EMBL/GenBank/DDBJ databases">
        <authorList>
            <person name="Lanie J.A."/>
            <person name="Ng W.-L."/>
            <person name="Kazmierczak K.M."/>
            <person name="Andrzejewski T.M."/>
            <person name="Davidsen T.M."/>
            <person name="Wayne K.J."/>
            <person name="Tettelin H."/>
            <person name="Glass J.I."/>
            <person name="Rusch D."/>
            <person name="Podicherti R."/>
            <person name="Tsui H.-C.T."/>
            <person name="Winkler M.E."/>
        </authorList>
    </citation>
    <scope>NUCLEOTIDE SEQUENCE</scope>
</reference>
<dbReference type="AlphaFoldDB" id="A0A381P9L8"/>
<accession>A0A381P9L8</accession>
<dbReference type="EMBL" id="UINC01000921">
    <property type="protein sequence ID" value="SUZ63662.1"/>
    <property type="molecule type" value="Genomic_DNA"/>
</dbReference>
<evidence type="ECO:0000313" key="1">
    <source>
        <dbReference type="EMBL" id="SUZ63662.1"/>
    </source>
</evidence>
<organism evidence="1">
    <name type="scientific">marine metagenome</name>
    <dbReference type="NCBI Taxonomy" id="408172"/>
    <lineage>
        <taxon>unclassified sequences</taxon>
        <taxon>metagenomes</taxon>
        <taxon>ecological metagenomes</taxon>
    </lineage>
</organism>
<gene>
    <name evidence="1" type="ORF">METZ01_LOCUS16516</name>
</gene>
<protein>
    <recommendedName>
        <fullName evidence="2">DUF5723 domain-containing protein</fullName>
    </recommendedName>
</protein>
<sequence>VKYGNQVFRGVGDAKAIALSEAEVASATGPLAILWNPARLYAESPRSLIYAHQERFAGAVTFDILGVDLKERPTSKWSMVVIREAVQGIPRTTDALLYETGSLDDPTERVLSSNVTFFNQSQWAGMVGFATQRNDWQLGGNAKVLMHQLGEYSGWGMGFDFGATRNFSPNNVFGVSVRDVTTSWIVWDSGTVERIAPEVRVGDAHSVILQNVPVRINVMATAVMSLGGKTRNDDFAIGNIGTHFRAGAEIVYGENLRVRLGRNPLSGYSMGLGLGFDFGHIDYAFVPSPLGTVLGSSHYVSLNLKLDALSSLQSRLGR</sequence>
<feature type="non-terminal residue" evidence="1">
    <location>
        <position position="1"/>
    </location>
</feature>